<sequence>MTVSSACALAADLAGSVSFVIGDASVIGEDGKSHNVARGDNINAGQVLETGTTGHIHLRMVDGAFVSIRPQSRLRIEDYKYDAANPANNRIKFVLEKGVARSITGRAGEASKENYRLNTPLAAIGIRGTDFVVQAAADITRVTVQSGAVVMAPLAADCLASTLGPCKSAASRVLTAAMRDAYLELRNRNEAPLLVPAEKALESPNLLAPPRPEEPRPAADKQSKSNSGLDSRDPIREAAVDSIKNKVDAVAGPTVPDTAVPAPAQKFWWGRWASYIQPGQESSSFVNALAPGRELAVGNEVFGIVREAGTIFVPNSGVAKFQLGDAEAYMMEGKTLTAAQVTSPSLTIDFGAKRFDTSLTVNSNGHTPVSVQSSGQVTWQGELRADANSTGTKLQGALSTDASQAAYVFQRDVTNSLSVVGATRWYR</sequence>
<evidence type="ECO:0000313" key="3">
    <source>
        <dbReference type="EMBL" id="OWW19002.1"/>
    </source>
</evidence>
<accession>A0A254TCI4</accession>
<proteinExistence type="predicted"/>
<evidence type="ECO:0000259" key="2">
    <source>
        <dbReference type="Pfam" id="PF04773"/>
    </source>
</evidence>
<dbReference type="PANTHER" id="PTHR38731:SF3">
    <property type="entry name" value="BLL6125 PROTEIN"/>
    <property type="match status" value="1"/>
</dbReference>
<dbReference type="Gene3D" id="2.60.120.1440">
    <property type="match status" value="1"/>
</dbReference>
<evidence type="ECO:0000313" key="4">
    <source>
        <dbReference type="Proteomes" id="UP000197535"/>
    </source>
</evidence>
<feature type="domain" description="FecR protein" evidence="2">
    <location>
        <begin position="47"/>
        <end position="149"/>
    </location>
</feature>
<dbReference type="AlphaFoldDB" id="A0A254TCI4"/>
<feature type="compositionally biased region" description="Basic and acidic residues" evidence="1">
    <location>
        <begin position="211"/>
        <end position="223"/>
    </location>
</feature>
<reference evidence="3 4" key="1">
    <citation type="submission" date="2016-02" db="EMBL/GenBank/DDBJ databases">
        <authorList>
            <person name="Wen L."/>
            <person name="He K."/>
            <person name="Yang H."/>
        </authorList>
    </citation>
    <scope>NUCLEOTIDE SEQUENCE [LARGE SCALE GENOMIC DNA]</scope>
    <source>
        <strain evidence="3 4">TSA40</strain>
    </source>
</reference>
<feature type="region of interest" description="Disordered" evidence="1">
    <location>
        <begin position="201"/>
        <end position="234"/>
    </location>
</feature>
<gene>
    <name evidence="3" type="ORF">AYR66_05370</name>
</gene>
<dbReference type="Pfam" id="PF04773">
    <property type="entry name" value="FecR"/>
    <property type="match status" value="1"/>
</dbReference>
<dbReference type="Proteomes" id="UP000197535">
    <property type="component" value="Unassembled WGS sequence"/>
</dbReference>
<dbReference type="PANTHER" id="PTHR38731">
    <property type="entry name" value="LIPL45-RELATED LIPOPROTEIN-RELATED"/>
    <property type="match status" value="1"/>
</dbReference>
<name>A0A254TCI4_9BURK</name>
<dbReference type="InterPro" id="IPR006860">
    <property type="entry name" value="FecR"/>
</dbReference>
<protein>
    <recommendedName>
        <fullName evidence="2">FecR protein domain-containing protein</fullName>
    </recommendedName>
</protein>
<keyword evidence="4" id="KW-1185">Reference proteome</keyword>
<organism evidence="3 4">
    <name type="scientific">Noviherbaspirillum denitrificans</name>
    <dbReference type="NCBI Taxonomy" id="1968433"/>
    <lineage>
        <taxon>Bacteria</taxon>
        <taxon>Pseudomonadati</taxon>
        <taxon>Pseudomonadota</taxon>
        <taxon>Betaproteobacteria</taxon>
        <taxon>Burkholderiales</taxon>
        <taxon>Oxalobacteraceae</taxon>
        <taxon>Noviherbaspirillum</taxon>
    </lineage>
</organism>
<dbReference type="EMBL" id="LSTO01000001">
    <property type="protein sequence ID" value="OWW19002.1"/>
    <property type="molecule type" value="Genomic_DNA"/>
</dbReference>
<evidence type="ECO:0000256" key="1">
    <source>
        <dbReference type="SAM" id="MobiDB-lite"/>
    </source>
</evidence>
<comment type="caution">
    <text evidence="3">The sequence shown here is derived from an EMBL/GenBank/DDBJ whole genome shotgun (WGS) entry which is preliminary data.</text>
</comment>